<organism evidence="3 4">
    <name type="scientific">Taxus chinensis</name>
    <name type="common">Chinese yew</name>
    <name type="synonym">Taxus wallichiana var. chinensis</name>
    <dbReference type="NCBI Taxonomy" id="29808"/>
    <lineage>
        <taxon>Eukaryota</taxon>
        <taxon>Viridiplantae</taxon>
        <taxon>Streptophyta</taxon>
        <taxon>Embryophyta</taxon>
        <taxon>Tracheophyta</taxon>
        <taxon>Spermatophyta</taxon>
        <taxon>Pinopsida</taxon>
        <taxon>Pinidae</taxon>
        <taxon>Conifers II</taxon>
        <taxon>Cupressales</taxon>
        <taxon>Taxaceae</taxon>
        <taxon>Taxus</taxon>
    </lineage>
</organism>
<dbReference type="AlphaFoldDB" id="A0AA38CN63"/>
<proteinExistence type="inferred from homology"/>
<feature type="non-terminal residue" evidence="3">
    <location>
        <position position="213"/>
    </location>
</feature>
<evidence type="ECO:0000313" key="4">
    <source>
        <dbReference type="Proteomes" id="UP000824469"/>
    </source>
</evidence>
<dbReference type="OMA" id="NDEIMTI"/>
<name>A0AA38CN63_TAXCH</name>
<accession>A0AA38CN63</accession>
<dbReference type="GO" id="GO:0016788">
    <property type="term" value="F:hydrolase activity, acting on ester bonds"/>
    <property type="evidence" value="ECO:0007669"/>
    <property type="project" value="InterPro"/>
</dbReference>
<evidence type="ECO:0008006" key="5">
    <source>
        <dbReference type="Google" id="ProtNLM"/>
    </source>
</evidence>
<protein>
    <recommendedName>
        <fullName evidence="5">GDSL esterase/lipase</fullName>
    </recommendedName>
</protein>
<gene>
    <name evidence="3" type="ORF">KI387_014450</name>
</gene>
<sequence>DRVPIEMVMSFKYGIVLSVIFLLQIFSWWRKEGSDPLVPALYIFGDSTIDPGNNDEIMTICRANFHPYGQDFPGGKATGRFTNGKLVTDMLSGFLGLPDELPGNLDPEFTGQKLLTGASFGSAGAGIDDSTSLPLGTISLGMQMENFRSYRQNLEDMIGEEGASKIISGALFAISMGTNDFIDNYYSNSTIREKYNIEQFQELLLQDLQPFIQ</sequence>
<feature type="non-terminal residue" evidence="3">
    <location>
        <position position="1"/>
    </location>
</feature>
<comment type="similarity">
    <text evidence="1">Belongs to the 'GDSL' lipolytic enzyme family.</text>
</comment>
<dbReference type="PANTHER" id="PTHR45642">
    <property type="entry name" value="GDSL ESTERASE/LIPASE EXL3"/>
    <property type="match status" value="1"/>
</dbReference>
<keyword evidence="4" id="KW-1185">Reference proteome</keyword>
<dbReference type="InterPro" id="IPR036514">
    <property type="entry name" value="SGNH_hydro_sf"/>
</dbReference>
<dbReference type="Proteomes" id="UP000824469">
    <property type="component" value="Unassembled WGS sequence"/>
</dbReference>
<evidence type="ECO:0000313" key="3">
    <source>
        <dbReference type="EMBL" id="KAH9302867.1"/>
    </source>
</evidence>
<evidence type="ECO:0000256" key="2">
    <source>
        <dbReference type="SAM" id="Phobius"/>
    </source>
</evidence>
<dbReference type="PANTHER" id="PTHR45642:SF3">
    <property type="entry name" value="OS09G0540400 PROTEIN"/>
    <property type="match status" value="1"/>
</dbReference>
<dbReference type="Pfam" id="PF00657">
    <property type="entry name" value="Lipase_GDSL"/>
    <property type="match status" value="1"/>
</dbReference>
<dbReference type="InterPro" id="IPR050592">
    <property type="entry name" value="GDSL_lipolytic_enzyme"/>
</dbReference>
<keyword evidence="2" id="KW-0812">Transmembrane</keyword>
<reference evidence="3 4" key="1">
    <citation type="journal article" date="2021" name="Nat. Plants">
        <title>The Taxus genome provides insights into paclitaxel biosynthesis.</title>
        <authorList>
            <person name="Xiong X."/>
            <person name="Gou J."/>
            <person name="Liao Q."/>
            <person name="Li Y."/>
            <person name="Zhou Q."/>
            <person name="Bi G."/>
            <person name="Li C."/>
            <person name="Du R."/>
            <person name="Wang X."/>
            <person name="Sun T."/>
            <person name="Guo L."/>
            <person name="Liang H."/>
            <person name="Lu P."/>
            <person name="Wu Y."/>
            <person name="Zhang Z."/>
            <person name="Ro D.K."/>
            <person name="Shang Y."/>
            <person name="Huang S."/>
            <person name="Yan J."/>
        </authorList>
    </citation>
    <scope>NUCLEOTIDE SEQUENCE [LARGE SCALE GENOMIC DNA]</scope>
    <source>
        <strain evidence="3">Ta-2019</strain>
    </source>
</reference>
<keyword evidence="2" id="KW-1133">Transmembrane helix</keyword>
<dbReference type="InterPro" id="IPR001087">
    <property type="entry name" value="GDSL"/>
</dbReference>
<comment type="caution">
    <text evidence="3">The sequence shown here is derived from an EMBL/GenBank/DDBJ whole genome shotgun (WGS) entry which is preliminary data.</text>
</comment>
<keyword evidence="2" id="KW-0472">Membrane</keyword>
<dbReference type="EMBL" id="JAHRHJ020000009">
    <property type="protein sequence ID" value="KAH9302867.1"/>
    <property type="molecule type" value="Genomic_DNA"/>
</dbReference>
<feature type="transmembrane region" description="Helical" evidence="2">
    <location>
        <begin position="12"/>
        <end position="29"/>
    </location>
</feature>
<dbReference type="Gene3D" id="3.40.50.1110">
    <property type="entry name" value="SGNH hydrolase"/>
    <property type="match status" value="1"/>
</dbReference>
<evidence type="ECO:0000256" key="1">
    <source>
        <dbReference type="ARBA" id="ARBA00008668"/>
    </source>
</evidence>